<protein>
    <submittedName>
        <fullName evidence="1">Uncharacterized protein</fullName>
    </submittedName>
</protein>
<comment type="caution">
    <text evidence="1">The sequence shown here is derived from an EMBL/GenBank/DDBJ whole genome shotgun (WGS) entry which is preliminary data.</text>
</comment>
<dbReference type="EMBL" id="JAYJLD010000032">
    <property type="protein sequence ID" value="MEB3103298.1"/>
    <property type="molecule type" value="Genomic_DNA"/>
</dbReference>
<evidence type="ECO:0000313" key="2">
    <source>
        <dbReference type="Proteomes" id="UP001310386"/>
    </source>
</evidence>
<name>A0ABU5ZLC0_9BACL</name>
<gene>
    <name evidence="1" type="ORF">VF724_16810</name>
</gene>
<accession>A0ABU5ZLC0</accession>
<organism evidence="1 2">
    <name type="scientific">Ferviditalea candida</name>
    <dbReference type="NCBI Taxonomy" id="3108399"/>
    <lineage>
        <taxon>Bacteria</taxon>
        <taxon>Bacillati</taxon>
        <taxon>Bacillota</taxon>
        <taxon>Bacilli</taxon>
        <taxon>Bacillales</taxon>
        <taxon>Paenibacillaceae</taxon>
        <taxon>Ferviditalea</taxon>
    </lineage>
</organism>
<dbReference type="Proteomes" id="UP001310386">
    <property type="component" value="Unassembled WGS sequence"/>
</dbReference>
<proteinExistence type="predicted"/>
<evidence type="ECO:0000313" key="1">
    <source>
        <dbReference type="EMBL" id="MEB3103298.1"/>
    </source>
</evidence>
<dbReference type="RefSeq" id="WP_371755426.1">
    <property type="nucleotide sequence ID" value="NZ_JAYJLD010000032.1"/>
</dbReference>
<reference evidence="1" key="1">
    <citation type="submission" date="2023-12" db="EMBL/GenBank/DDBJ databases">
        <title>Fervidustalea candida gen. nov., sp. nov., a novel member of the family Paenibacillaceae isolated from a geothermal area.</title>
        <authorList>
            <person name="Li W.-J."/>
            <person name="Jiao J.-Y."/>
            <person name="Chen Y."/>
        </authorList>
    </citation>
    <scope>NUCLEOTIDE SEQUENCE</scope>
    <source>
        <strain evidence="1">SYSU GA230002</strain>
    </source>
</reference>
<keyword evidence="2" id="KW-1185">Reference proteome</keyword>
<sequence>MSHSVRTMIDMSFACLVFVLAVTTGLLLFQSGAAALETAYLSGKAQDRSVHPTLAPVAGDGSVSGAEVLQSLALINEIGVEIVVDSRVYPLTTEREQIASSGIQLQGRYSPSYHRGPGGQLQRIVFASVGGV</sequence>